<accession>A0A1T5HU45</accession>
<dbReference type="SUPFAM" id="SSF52540">
    <property type="entry name" value="P-loop containing nucleoside triphosphate hydrolases"/>
    <property type="match status" value="1"/>
</dbReference>
<protein>
    <submittedName>
        <fullName evidence="2">AAA domain (Dynein-related subfamily)</fullName>
    </submittedName>
</protein>
<proteinExistence type="predicted"/>
<gene>
    <name evidence="2" type="ORF">SAMN03080601_03489</name>
</gene>
<dbReference type="Proteomes" id="UP000191055">
    <property type="component" value="Unassembled WGS sequence"/>
</dbReference>
<dbReference type="GO" id="GO:0016887">
    <property type="term" value="F:ATP hydrolysis activity"/>
    <property type="evidence" value="ECO:0007669"/>
    <property type="project" value="InterPro"/>
</dbReference>
<organism evidence="2 3">
    <name type="scientific">Alkalitalea saponilacus</name>
    <dbReference type="NCBI Taxonomy" id="889453"/>
    <lineage>
        <taxon>Bacteria</taxon>
        <taxon>Pseudomonadati</taxon>
        <taxon>Bacteroidota</taxon>
        <taxon>Bacteroidia</taxon>
        <taxon>Marinilabiliales</taxon>
        <taxon>Marinilabiliaceae</taxon>
        <taxon>Alkalitalea</taxon>
    </lineage>
</organism>
<name>A0A1T5HU45_9BACT</name>
<reference evidence="2 3" key="1">
    <citation type="submission" date="2017-02" db="EMBL/GenBank/DDBJ databases">
        <authorList>
            <person name="Peterson S.W."/>
        </authorList>
    </citation>
    <scope>NUCLEOTIDE SEQUENCE [LARGE SCALE GENOMIC DNA]</scope>
    <source>
        <strain evidence="2 3">DSM 24412</strain>
    </source>
</reference>
<dbReference type="InterPro" id="IPR052934">
    <property type="entry name" value="Methyl-DNA_Rec/Restrict_Enz"/>
</dbReference>
<dbReference type="STRING" id="889453.SAMN03080601_03489"/>
<dbReference type="PANTHER" id="PTHR37291:SF1">
    <property type="entry name" value="TYPE IV METHYL-DIRECTED RESTRICTION ENZYME ECOKMCRB SUBUNIT"/>
    <property type="match status" value="1"/>
</dbReference>
<evidence type="ECO:0000259" key="1">
    <source>
        <dbReference type="Pfam" id="PF07728"/>
    </source>
</evidence>
<evidence type="ECO:0000313" key="2">
    <source>
        <dbReference type="EMBL" id="SKC24196.1"/>
    </source>
</evidence>
<dbReference type="GO" id="GO:0005524">
    <property type="term" value="F:ATP binding"/>
    <property type="evidence" value="ECO:0007669"/>
    <property type="project" value="InterPro"/>
</dbReference>
<feature type="domain" description="ATPase dynein-related AAA" evidence="1">
    <location>
        <begin position="64"/>
        <end position="195"/>
    </location>
</feature>
<dbReference type="AlphaFoldDB" id="A0A1T5HU45"/>
<evidence type="ECO:0000313" key="3">
    <source>
        <dbReference type="Proteomes" id="UP000191055"/>
    </source>
</evidence>
<dbReference type="EMBL" id="FUYV01000040">
    <property type="protein sequence ID" value="SKC24196.1"/>
    <property type="molecule type" value="Genomic_DNA"/>
</dbReference>
<keyword evidence="3" id="KW-1185">Reference proteome</keyword>
<dbReference type="InterPro" id="IPR027417">
    <property type="entry name" value="P-loop_NTPase"/>
</dbReference>
<dbReference type="InterPro" id="IPR011704">
    <property type="entry name" value="ATPase_dyneun-rel_AAA"/>
</dbReference>
<dbReference type="Pfam" id="PF07728">
    <property type="entry name" value="AAA_5"/>
    <property type="match status" value="1"/>
</dbReference>
<dbReference type="PANTHER" id="PTHR37291">
    <property type="entry name" value="5-METHYLCYTOSINE-SPECIFIC RESTRICTION ENZYME B"/>
    <property type="match status" value="1"/>
</dbReference>
<dbReference type="OrthoDB" id="9781481at2"/>
<dbReference type="Gene3D" id="3.40.50.300">
    <property type="entry name" value="P-loop containing nucleotide triphosphate hydrolases"/>
    <property type="match status" value="1"/>
</dbReference>
<dbReference type="RefSeq" id="WP_157666530.1">
    <property type="nucleotide sequence ID" value="NZ_CP021904.1"/>
</dbReference>
<sequence length="342" mass="39583">MQSHTIESCESVKVSKKGSPLIFNKTDDKYWEILNEEVVQQAPELLKLHEEVKGFSEDSDIEIRRYEFVTFHQSFTYEDFVEGIKPNFNEGENDLTYKIEDGIFKKMCLKARKDPDQNYAIFIDEINRGNISQIFGELITLIEEDKREGEENELSVTLPYSKTKFSIPTNLYIIGTMNTADRSVEALDTALRRRFSFVEMPPKPDLIKTVGKTSDGFINEIDLVELLKVINIRIEKLVDKDHMIGHSYFLNINSLSALKKAFNNKIIPLLQEYFYGDFGKIGLVLGKGFIVDNQNELDEDIFAEYDEYDSSSLIERKVYRLKDVVKMNDDDFTLAINILLKK</sequence>